<evidence type="ECO:0008006" key="4">
    <source>
        <dbReference type="Google" id="ProtNLM"/>
    </source>
</evidence>
<dbReference type="eggNOG" id="arCOG11576">
    <property type="taxonomic scope" value="Archaea"/>
</dbReference>
<dbReference type="STRING" id="1227484.C471_01609"/>
<comment type="caution">
    <text evidence="2">The sequence shown here is derived from an EMBL/GenBank/DDBJ whole genome shotgun (WGS) entry which is preliminary data.</text>
</comment>
<organism evidence="2 3">
    <name type="scientific">Halorubrum saccharovorum DSM 1137</name>
    <dbReference type="NCBI Taxonomy" id="1227484"/>
    <lineage>
        <taxon>Archaea</taxon>
        <taxon>Methanobacteriati</taxon>
        <taxon>Methanobacteriota</taxon>
        <taxon>Stenosarchaea group</taxon>
        <taxon>Halobacteria</taxon>
        <taxon>Halobacteriales</taxon>
        <taxon>Haloferacaceae</taxon>
        <taxon>Halorubrum</taxon>
    </lineage>
</organism>
<protein>
    <recommendedName>
        <fullName evidence="4">DUF2589 domain-containing protein</fullName>
    </recommendedName>
</protein>
<dbReference type="AlphaFoldDB" id="M0E7Y0"/>
<evidence type="ECO:0000256" key="1">
    <source>
        <dbReference type="SAM" id="MobiDB-lite"/>
    </source>
</evidence>
<reference evidence="2 3" key="1">
    <citation type="journal article" date="2014" name="PLoS Genet.">
        <title>Phylogenetically driven sequencing of extremely halophilic archaea reveals strategies for static and dynamic osmo-response.</title>
        <authorList>
            <person name="Becker E.A."/>
            <person name="Seitzer P.M."/>
            <person name="Tritt A."/>
            <person name="Larsen D."/>
            <person name="Krusor M."/>
            <person name="Yao A.I."/>
            <person name="Wu D."/>
            <person name="Madern D."/>
            <person name="Eisen J.A."/>
            <person name="Darling A.E."/>
            <person name="Facciotti M.T."/>
        </authorList>
    </citation>
    <scope>NUCLEOTIDE SEQUENCE [LARGE SCALE GENOMIC DNA]</scope>
    <source>
        <strain evidence="2 3">DSM 1137</strain>
    </source>
</reference>
<evidence type="ECO:0000313" key="3">
    <source>
        <dbReference type="Proteomes" id="UP000011514"/>
    </source>
</evidence>
<dbReference type="OrthoDB" id="324164at2157"/>
<dbReference type="InterPro" id="IPR024510">
    <property type="entry name" value="DUF2589"/>
</dbReference>
<dbReference type="EMBL" id="AOJE01000008">
    <property type="protein sequence ID" value="ELZ43113.1"/>
    <property type="molecule type" value="Genomic_DNA"/>
</dbReference>
<gene>
    <name evidence="2" type="ORF">C471_01609</name>
</gene>
<dbReference type="Proteomes" id="UP000011514">
    <property type="component" value="Unassembled WGS sequence"/>
</dbReference>
<proteinExistence type="predicted"/>
<feature type="region of interest" description="Disordered" evidence="1">
    <location>
        <begin position="104"/>
        <end position="143"/>
    </location>
</feature>
<dbReference type="Pfam" id="PF11655">
    <property type="entry name" value="DUF2589"/>
    <property type="match status" value="1"/>
</dbReference>
<sequence length="200" mass="22057">MNGTDTLADLPLSSLFSGPLVAAVEASIQAQTESLALVREIGFDDEGDLRTVSFEYRTTEVDPETGEQRQASRQLTVPLVLFLSVPELVVREIEQEFSARIVDTESREREEDSDESGGSAGLPTLSPSRLRVSPASEETTFSRKTKAKFDLDIRMVAEIDNQSTGMEMLERTANGAIRDESGSVERIEDRSPSLDEITRE</sequence>
<dbReference type="PATRIC" id="fig|1227484.4.peg.328"/>
<keyword evidence="3" id="KW-1185">Reference proteome</keyword>
<feature type="region of interest" description="Disordered" evidence="1">
    <location>
        <begin position="174"/>
        <end position="200"/>
    </location>
</feature>
<evidence type="ECO:0000313" key="2">
    <source>
        <dbReference type="EMBL" id="ELZ43113.1"/>
    </source>
</evidence>
<dbReference type="RefSeq" id="WP_004046088.1">
    <property type="nucleotide sequence ID" value="NZ_AOJE01000008.1"/>
</dbReference>
<accession>M0E7Y0</accession>
<name>M0E7Y0_9EURY</name>
<feature type="compositionally biased region" description="Basic and acidic residues" evidence="1">
    <location>
        <begin position="177"/>
        <end position="200"/>
    </location>
</feature>